<dbReference type="InterPro" id="IPR029058">
    <property type="entry name" value="AB_hydrolase_fold"/>
</dbReference>
<evidence type="ECO:0000313" key="2">
    <source>
        <dbReference type="EMBL" id="WVX50209.1"/>
    </source>
</evidence>
<evidence type="ECO:0000313" key="3">
    <source>
        <dbReference type="Proteomes" id="UP001318682"/>
    </source>
</evidence>
<dbReference type="Gene3D" id="3.40.50.1820">
    <property type="entry name" value="alpha/beta hydrolase"/>
    <property type="match status" value="1"/>
</dbReference>
<reference evidence="3" key="2">
    <citation type="submission" date="2024-01" db="EMBL/GenBank/DDBJ databases">
        <title>Roseobacter fucihabitans sp. nov., isolated from the brown alga Fucus spiralis.</title>
        <authorList>
            <person name="Hahnke S."/>
            <person name="Berger M."/>
            <person name="Schlingloff A."/>
            <person name="Athale I."/>
            <person name="Neumann-Schaal M."/>
            <person name="Adenaya A."/>
            <person name="Poehlein A."/>
            <person name="Daniel R."/>
            <person name="Pertersen J."/>
            <person name="Brinkhoff T."/>
        </authorList>
    </citation>
    <scope>NUCLEOTIDE SEQUENCE [LARGE SCALE GENOMIC DNA]</scope>
    <source>
        <strain evidence="3">B14</strain>
    </source>
</reference>
<dbReference type="SUPFAM" id="SSF53474">
    <property type="entry name" value="alpha/beta-Hydrolases"/>
    <property type="match status" value="1"/>
</dbReference>
<protein>
    <recommendedName>
        <fullName evidence="1">Serine aminopeptidase S33 domain-containing protein</fullName>
    </recommendedName>
</protein>
<accession>A0ABZ2BW09</accession>
<name>A0ABZ2BW09_9RHOB</name>
<dbReference type="Proteomes" id="UP001318682">
    <property type="component" value="Chromosome"/>
</dbReference>
<dbReference type="RefSeq" id="WP_187430921.1">
    <property type="nucleotide sequence ID" value="NZ_CP143423.1"/>
</dbReference>
<proteinExistence type="predicted"/>
<dbReference type="InterPro" id="IPR053145">
    <property type="entry name" value="AB_hydrolase_Est10"/>
</dbReference>
<reference evidence="2 3" key="1">
    <citation type="submission" date="2015-07" db="EMBL/GenBank/DDBJ databases">
        <authorList>
            <person name="Voget S."/>
            <person name="Dogs M."/>
            <person name="Brinkhoff T.H."/>
            <person name="Daniel R."/>
        </authorList>
    </citation>
    <scope>NUCLEOTIDE SEQUENCE [LARGE SCALE GENOMIC DNA]</scope>
    <source>
        <strain evidence="2 3">B14</strain>
    </source>
</reference>
<sequence>MRRTFLTVTGLVVQLVLIVGLILKFSNITDFELPQNDQKTVSFSQGGNELEGTLIMASTDGPVVLLVHGDGAQDRWSDSGYLPLVNTLLDAGISVFSWDKPGVGASTGNWLHQSMQDRADETLAAVAALRQVSGFEQRRIGLVGFSQAGWVLPRASAQTDDVSFLVIMGGAINWQAQGRYYAAIRLEQEGKTPTEIVVELTRQAAAHRVWFGGDTTYEEYIGAERAIGQSEDRILSEDRFHFARLNFREDARRNIAGLTLPVLVLSGAEDLNTDPQETVSVYRSLLDGVHPLSQFHIVPVATHALLSANRYNYQLPDQWPLATQARFVLSGRNAFEGDVLETLTDWIANVSKGAS</sequence>
<gene>
    <name evidence="2" type="ORF">ROLI_033060</name>
</gene>
<dbReference type="InterPro" id="IPR022742">
    <property type="entry name" value="Hydrolase_4"/>
</dbReference>
<organism evidence="2 3">
    <name type="scientific">Roseobacter fucihabitans</name>
    <dbReference type="NCBI Taxonomy" id="1537242"/>
    <lineage>
        <taxon>Bacteria</taxon>
        <taxon>Pseudomonadati</taxon>
        <taxon>Pseudomonadota</taxon>
        <taxon>Alphaproteobacteria</taxon>
        <taxon>Rhodobacterales</taxon>
        <taxon>Roseobacteraceae</taxon>
        <taxon>Roseobacter</taxon>
    </lineage>
</organism>
<feature type="domain" description="Serine aminopeptidase S33" evidence="1">
    <location>
        <begin position="63"/>
        <end position="306"/>
    </location>
</feature>
<dbReference type="EMBL" id="CP143423">
    <property type="protein sequence ID" value="WVX50209.1"/>
    <property type="molecule type" value="Genomic_DNA"/>
</dbReference>
<evidence type="ECO:0000259" key="1">
    <source>
        <dbReference type="Pfam" id="PF12146"/>
    </source>
</evidence>
<dbReference type="PANTHER" id="PTHR43265:SF1">
    <property type="entry name" value="ESTERASE ESTD"/>
    <property type="match status" value="1"/>
</dbReference>
<keyword evidence="3" id="KW-1185">Reference proteome</keyword>
<dbReference type="Pfam" id="PF12146">
    <property type="entry name" value="Hydrolase_4"/>
    <property type="match status" value="1"/>
</dbReference>
<dbReference type="PANTHER" id="PTHR43265">
    <property type="entry name" value="ESTERASE ESTD"/>
    <property type="match status" value="1"/>
</dbReference>